<organism evidence="1 2">
    <name type="scientific">Boletus edulis BED1</name>
    <dbReference type="NCBI Taxonomy" id="1328754"/>
    <lineage>
        <taxon>Eukaryota</taxon>
        <taxon>Fungi</taxon>
        <taxon>Dikarya</taxon>
        <taxon>Basidiomycota</taxon>
        <taxon>Agaricomycotina</taxon>
        <taxon>Agaricomycetes</taxon>
        <taxon>Agaricomycetidae</taxon>
        <taxon>Boletales</taxon>
        <taxon>Boletineae</taxon>
        <taxon>Boletaceae</taxon>
        <taxon>Boletoideae</taxon>
        <taxon>Boletus</taxon>
    </lineage>
</organism>
<evidence type="ECO:0000313" key="2">
    <source>
        <dbReference type="Proteomes" id="UP001194468"/>
    </source>
</evidence>
<keyword evidence="2" id="KW-1185">Reference proteome</keyword>
<reference evidence="1" key="2">
    <citation type="journal article" date="2020" name="Nat. Commun.">
        <title>Large-scale genome sequencing of mycorrhizal fungi provides insights into the early evolution of symbiotic traits.</title>
        <authorList>
            <person name="Miyauchi S."/>
            <person name="Kiss E."/>
            <person name="Kuo A."/>
            <person name="Drula E."/>
            <person name="Kohler A."/>
            <person name="Sanchez-Garcia M."/>
            <person name="Morin E."/>
            <person name="Andreopoulos B."/>
            <person name="Barry K.W."/>
            <person name="Bonito G."/>
            <person name="Buee M."/>
            <person name="Carver A."/>
            <person name="Chen C."/>
            <person name="Cichocki N."/>
            <person name="Clum A."/>
            <person name="Culley D."/>
            <person name="Crous P.W."/>
            <person name="Fauchery L."/>
            <person name="Girlanda M."/>
            <person name="Hayes R.D."/>
            <person name="Keri Z."/>
            <person name="LaButti K."/>
            <person name="Lipzen A."/>
            <person name="Lombard V."/>
            <person name="Magnuson J."/>
            <person name="Maillard F."/>
            <person name="Murat C."/>
            <person name="Nolan M."/>
            <person name="Ohm R.A."/>
            <person name="Pangilinan J."/>
            <person name="Pereira M.F."/>
            <person name="Perotto S."/>
            <person name="Peter M."/>
            <person name="Pfister S."/>
            <person name="Riley R."/>
            <person name="Sitrit Y."/>
            <person name="Stielow J.B."/>
            <person name="Szollosi G."/>
            <person name="Zifcakova L."/>
            <person name="Stursova M."/>
            <person name="Spatafora J.W."/>
            <person name="Tedersoo L."/>
            <person name="Vaario L.M."/>
            <person name="Yamada A."/>
            <person name="Yan M."/>
            <person name="Wang P."/>
            <person name="Xu J."/>
            <person name="Bruns T."/>
            <person name="Baldrian P."/>
            <person name="Vilgalys R."/>
            <person name="Dunand C."/>
            <person name="Henrissat B."/>
            <person name="Grigoriev I.V."/>
            <person name="Hibbett D."/>
            <person name="Nagy L.G."/>
            <person name="Martin F.M."/>
        </authorList>
    </citation>
    <scope>NUCLEOTIDE SEQUENCE</scope>
    <source>
        <strain evidence="1">BED1</strain>
    </source>
</reference>
<proteinExistence type="predicted"/>
<gene>
    <name evidence="1" type="ORF">L210DRAFT_3137872</name>
</gene>
<name>A0AAD4BGS8_BOLED</name>
<dbReference type="AlphaFoldDB" id="A0AAD4BGS8"/>
<dbReference type="EMBL" id="WHUW01000078">
    <property type="protein sequence ID" value="KAF8427639.1"/>
    <property type="molecule type" value="Genomic_DNA"/>
</dbReference>
<protein>
    <submittedName>
        <fullName evidence="1">Uncharacterized protein</fullName>
    </submittedName>
</protein>
<comment type="caution">
    <text evidence="1">The sequence shown here is derived from an EMBL/GenBank/DDBJ whole genome shotgun (WGS) entry which is preliminary data.</text>
</comment>
<sequence>MSSYTRTLTFTAQDLGTDVTLMLIFDKASDGLYDKFPVVWKVSMFGAAGSYQFIVTFSSQSLNTDFQPVLRAYITNEYTEGQIVKDQISTPIIWERDLSSLDNITVWNLECDPPTGRFSIDRA</sequence>
<accession>A0AAD4BGS8</accession>
<evidence type="ECO:0000313" key="1">
    <source>
        <dbReference type="EMBL" id="KAF8427639.1"/>
    </source>
</evidence>
<reference evidence="1" key="1">
    <citation type="submission" date="2019-10" db="EMBL/GenBank/DDBJ databases">
        <authorList>
            <consortium name="DOE Joint Genome Institute"/>
            <person name="Kuo A."/>
            <person name="Miyauchi S."/>
            <person name="Kiss E."/>
            <person name="Drula E."/>
            <person name="Kohler A."/>
            <person name="Sanchez-Garcia M."/>
            <person name="Andreopoulos B."/>
            <person name="Barry K.W."/>
            <person name="Bonito G."/>
            <person name="Buee M."/>
            <person name="Carver A."/>
            <person name="Chen C."/>
            <person name="Cichocki N."/>
            <person name="Clum A."/>
            <person name="Culley D."/>
            <person name="Crous P.W."/>
            <person name="Fauchery L."/>
            <person name="Girlanda M."/>
            <person name="Hayes R."/>
            <person name="Keri Z."/>
            <person name="LaButti K."/>
            <person name="Lipzen A."/>
            <person name="Lombard V."/>
            <person name="Magnuson J."/>
            <person name="Maillard F."/>
            <person name="Morin E."/>
            <person name="Murat C."/>
            <person name="Nolan M."/>
            <person name="Ohm R."/>
            <person name="Pangilinan J."/>
            <person name="Pereira M."/>
            <person name="Perotto S."/>
            <person name="Peter M."/>
            <person name="Riley R."/>
            <person name="Sitrit Y."/>
            <person name="Stielow B."/>
            <person name="Szollosi G."/>
            <person name="Zifcakova L."/>
            <person name="Stursova M."/>
            <person name="Spatafora J.W."/>
            <person name="Tedersoo L."/>
            <person name="Vaario L.-M."/>
            <person name="Yamada A."/>
            <person name="Yan M."/>
            <person name="Wang P."/>
            <person name="Xu J."/>
            <person name="Bruns T."/>
            <person name="Baldrian P."/>
            <person name="Vilgalys R."/>
            <person name="Henrissat B."/>
            <person name="Grigoriev I.V."/>
            <person name="Hibbett D."/>
            <person name="Nagy L.G."/>
            <person name="Martin F.M."/>
        </authorList>
    </citation>
    <scope>NUCLEOTIDE SEQUENCE</scope>
    <source>
        <strain evidence="1">BED1</strain>
    </source>
</reference>
<dbReference type="Proteomes" id="UP001194468">
    <property type="component" value="Unassembled WGS sequence"/>
</dbReference>